<dbReference type="InterPro" id="IPR001647">
    <property type="entry name" value="HTH_TetR"/>
</dbReference>
<dbReference type="OrthoDB" id="9809772at2"/>
<evidence type="ECO:0000256" key="4">
    <source>
        <dbReference type="PROSITE-ProRule" id="PRU00335"/>
    </source>
</evidence>
<gene>
    <name evidence="6" type="ORF">SAMN06265784_10424</name>
</gene>
<dbReference type="InterPro" id="IPR036271">
    <property type="entry name" value="Tet_transcr_reg_TetR-rel_C_sf"/>
</dbReference>
<dbReference type="Pfam" id="PF00440">
    <property type="entry name" value="TetR_N"/>
    <property type="match status" value="1"/>
</dbReference>
<dbReference type="SUPFAM" id="SSF48498">
    <property type="entry name" value="Tetracyclin repressor-like, C-terminal domain"/>
    <property type="match status" value="1"/>
</dbReference>
<dbReference type="InterPro" id="IPR011075">
    <property type="entry name" value="TetR_C"/>
</dbReference>
<accession>A0A1X7KLD1</accession>
<feature type="DNA-binding region" description="H-T-H motif" evidence="4">
    <location>
        <begin position="33"/>
        <end position="52"/>
    </location>
</feature>
<feature type="domain" description="HTH tetR-type" evidence="5">
    <location>
        <begin position="10"/>
        <end position="70"/>
    </location>
</feature>
<dbReference type="Gene3D" id="1.10.357.10">
    <property type="entry name" value="Tetracycline Repressor, domain 2"/>
    <property type="match status" value="1"/>
</dbReference>
<evidence type="ECO:0000313" key="6">
    <source>
        <dbReference type="EMBL" id="SMG41944.1"/>
    </source>
</evidence>
<dbReference type="SUPFAM" id="SSF46689">
    <property type="entry name" value="Homeodomain-like"/>
    <property type="match status" value="1"/>
</dbReference>
<evidence type="ECO:0000259" key="5">
    <source>
        <dbReference type="PROSITE" id="PS50977"/>
    </source>
</evidence>
<evidence type="ECO:0000256" key="3">
    <source>
        <dbReference type="ARBA" id="ARBA00023163"/>
    </source>
</evidence>
<evidence type="ECO:0000256" key="1">
    <source>
        <dbReference type="ARBA" id="ARBA00023015"/>
    </source>
</evidence>
<sequence>MTTASIRKGNERRAELIRYGVAILTEKGFHNFSIDELVALADVPKGSFHYYFANKDAYCLEVIDAYDNYFQKKLESHFGDTDLSPLGRIKAFTDDAAAGMRRHKYRRGCLIGNLGQELAALDETYRKVLSKVLQGWQTRLQLCLDEGKQCGEVGQGTDTKALARYFWSAWEGAVLCAKLEKSREPLDNVSSAFLAHVKARL</sequence>
<keyword evidence="1" id="KW-0805">Transcription regulation</keyword>
<keyword evidence="3" id="KW-0804">Transcription</keyword>
<dbReference type="GO" id="GO:0003677">
    <property type="term" value="F:DNA binding"/>
    <property type="evidence" value="ECO:0007669"/>
    <property type="project" value="UniProtKB-UniRule"/>
</dbReference>
<dbReference type="PANTHER" id="PTHR47506">
    <property type="entry name" value="TRANSCRIPTIONAL REGULATORY PROTEIN"/>
    <property type="match status" value="1"/>
</dbReference>
<evidence type="ECO:0000256" key="2">
    <source>
        <dbReference type="ARBA" id="ARBA00023125"/>
    </source>
</evidence>
<keyword evidence="7" id="KW-1185">Reference proteome</keyword>
<dbReference type="PROSITE" id="PS50977">
    <property type="entry name" value="HTH_TETR_2"/>
    <property type="match status" value="1"/>
</dbReference>
<dbReference type="STRING" id="1515439.SAMN06265784_10424"/>
<dbReference type="Proteomes" id="UP000193228">
    <property type="component" value="Unassembled WGS sequence"/>
</dbReference>
<dbReference type="PANTHER" id="PTHR47506:SF6">
    <property type="entry name" value="HTH-TYPE TRANSCRIPTIONAL REPRESSOR NEMR"/>
    <property type="match status" value="1"/>
</dbReference>
<proteinExistence type="predicted"/>
<dbReference type="Pfam" id="PF16925">
    <property type="entry name" value="TetR_C_13"/>
    <property type="match status" value="1"/>
</dbReference>
<dbReference type="AlphaFoldDB" id="A0A1X7KLD1"/>
<reference evidence="7" key="1">
    <citation type="submission" date="2017-04" db="EMBL/GenBank/DDBJ databases">
        <authorList>
            <person name="Varghese N."/>
            <person name="Submissions S."/>
        </authorList>
    </citation>
    <scope>NUCLEOTIDE SEQUENCE [LARGE SCALE GENOMIC DNA]</scope>
    <source>
        <strain evidence="7">LMG 29540</strain>
    </source>
</reference>
<organism evidence="6 7">
    <name type="scientific">Paraburkholderia susongensis</name>
    <dbReference type="NCBI Taxonomy" id="1515439"/>
    <lineage>
        <taxon>Bacteria</taxon>
        <taxon>Pseudomonadati</taxon>
        <taxon>Pseudomonadota</taxon>
        <taxon>Betaproteobacteria</taxon>
        <taxon>Burkholderiales</taxon>
        <taxon>Burkholderiaceae</taxon>
        <taxon>Paraburkholderia</taxon>
    </lineage>
</organism>
<evidence type="ECO:0000313" key="7">
    <source>
        <dbReference type="Proteomes" id="UP000193228"/>
    </source>
</evidence>
<dbReference type="EMBL" id="FXAT01000004">
    <property type="protein sequence ID" value="SMG41944.1"/>
    <property type="molecule type" value="Genomic_DNA"/>
</dbReference>
<dbReference type="RefSeq" id="WP_085484735.1">
    <property type="nucleotide sequence ID" value="NZ_FXAT01000004.1"/>
</dbReference>
<protein>
    <submittedName>
        <fullName evidence="6">Transcriptional regulator, TetR family</fullName>
    </submittedName>
</protein>
<dbReference type="InterPro" id="IPR009057">
    <property type="entry name" value="Homeodomain-like_sf"/>
</dbReference>
<name>A0A1X7KLD1_9BURK</name>
<keyword evidence="2 4" id="KW-0238">DNA-binding</keyword>